<dbReference type="NCBIfam" id="NF033855">
    <property type="entry name" value="tRNA_MNMC2"/>
    <property type="match status" value="1"/>
</dbReference>
<dbReference type="InterPro" id="IPR029063">
    <property type="entry name" value="SAM-dependent_MTases_sf"/>
</dbReference>
<evidence type="ECO:0000313" key="3">
    <source>
        <dbReference type="Proteomes" id="UP000886602"/>
    </source>
</evidence>
<dbReference type="Proteomes" id="UP000886602">
    <property type="component" value="Unassembled WGS sequence"/>
</dbReference>
<dbReference type="GO" id="GO:0004808">
    <property type="term" value="F:tRNA (5-methylaminomethyl-2-thiouridylate)(34)-methyltransferase activity"/>
    <property type="evidence" value="ECO:0007669"/>
    <property type="project" value="InterPro"/>
</dbReference>
<dbReference type="PANTHER" id="PTHR39963:SF1">
    <property type="entry name" value="MNMC-LIKE METHYLTRANSFERASE DOMAIN-CONTAINING PROTEIN"/>
    <property type="match status" value="1"/>
</dbReference>
<dbReference type="PANTHER" id="PTHR39963">
    <property type="entry name" value="SLL0983 PROTEIN"/>
    <property type="match status" value="1"/>
</dbReference>
<dbReference type="AlphaFoldDB" id="A0A9D7F440"/>
<evidence type="ECO:0000313" key="2">
    <source>
        <dbReference type="EMBL" id="MBK7421750.1"/>
    </source>
</evidence>
<dbReference type="EMBL" id="JADJNC010000003">
    <property type="protein sequence ID" value="MBK7421750.1"/>
    <property type="molecule type" value="Genomic_DNA"/>
</dbReference>
<organism evidence="2 3">
    <name type="scientific">Candidatus Propionivibrio dominans</name>
    <dbReference type="NCBI Taxonomy" id="2954373"/>
    <lineage>
        <taxon>Bacteria</taxon>
        <taxon>Pseudomonadati</taxon>
        <taxon>Pseudomonadota</taxon>
        <taxon>Betaproteobacteria</taxon>
        <taxon>Rhodocyclales</taxon>
        <taxon>Rhodocyclaceae</taxon>
        <taxon>Propionivibrio</taxon>
    </lineage>
</organism>
<dbReference type="InterPro" id="IPR047785">
    <property type="entry name" value="tRNA_MNMC2"/>
</dbReference>
<name>A0A9D7F440_9RHOO</name>
<reference evidence="2" key="1">
    <citation type="submission" date="2020-10" db="EMBL/GenBank/DDBJ databases">
        <title>Connecting structure to function with the recovery of over 1000 high-quality activated sludge metagenome-assembled genomes encoding full-length rRNA genes using long-read sequencing.</title>
        <authorList>
            <person name="Singleton C.M."/>
            <person name="Petriglieri F."/>
            <person name="Kristensen J.M."/>
            <person name="Kirkegaard R.H."/>
            <person name="Michaelsen T.Y."/>
            <person name="Andersen M.H."/>
            <person name="Karst S.M."/>
            <person name="Dueholm M.S."/>
            <person name="Nielsen P.H."/>
            <person name="Albertsen M."/>
        </authorList>
    </citation>
    <scope>NUCLEOTIDE SEQUENCE</scope>
    <source>
        <strain evidence="2">EsbW_18-Q3-R4-48_MAXAC.044</strain>
    </source>
</reference>
<dbReference type="GO" id="GO:0016645">
    <property type="term" value="F:oxidoreductase activity, acting on the CH-NH group of donors"/>
    <property type="evidence" value="ECO:0007669"/>
    <property type="project" value="InterPro"/>
</dbReference>
<accession>A0A9D7F440</accession>
<feature type="domain" description="MnmC-like methyltransferase" evidence="1">
    <location>
        <begin position="109"/>
        <end position="229"/>
    </location>
</feature>
<comment type="caution">
    <text evidence="2">The sequence shown here is derived from an EMBL/GenBank/DDBJ whole genome shotgun (WGS) entry which is preliminary data.</text>
</comment>
<dbReference type="InterPro" id="IPR008471">
    <property type="entry name" value="MnmC-like_methylTransf"/>
</dbReference>
<sequence>MPLEPAHLIRNADGTPISAIYGDIYHSAAGGHAQSRHVFLAGNGLPARWQGRERFVILETGFGLGLNFLATWLAWRDDPQRCQELHYISLEKHPFQAADLALAQAAWPEFALLAEQLRLRWPALQPGVQRIEFEGARVVLTLVFGDAVDTLPRLDTVVDAFYLDGFSPDTNPELWSSALCRSLARVAVSGATLATWSVAGSVRQALTAARFDVEKRPGFAGKRQMLVARYA</sequence>
<dbReference type="Pfam" id="PF05430">
    <property type="entry name" value="Methyltransf_30"/>
    <property type="match status" value="1"/>
</dbReference>
<protein>
    <submittedName>
        <fullName evidence="2">tRNA (5-methylaminomethyl-2-thiouridine)(34)-methyltransferase MnmD</fullName>
    </submittedName>
</protein>
<gene>
    <name evidence="2" type="primary">mnmD</name>
    <name evidence="2" type="ORF">IPJ48_00865</name>
</gene>
<dbReference type="Gene3D" id="3.40.50.150">
    <property type="entry name" value="Vaccinia Virus protein VP39"/>
    <property type="match status" value="1"/>
</dbReference>
<proteinExistence type="predicted"/>
<evidence type="ECO:0000259" key="1">
    <source>
        <dbReference type="Pfam" id="PF05430"/>
    </source>
</evidence>